<dbReference type="Gene3D" id="1.10.760.10">
    <property type="entry name" value="Cytochrome c-like domain"/>
    <property type="match status" value="1"/>
</dbReference>
<feature type="transmembrane region" description="Helical" evidence="1">
    <location>
        <begin position="7"/>
        <end position="24"/>
    </location>
</feature>
<accession>I3CEX5</accession>
<name>I3CEX5_9GAMM</name>
<dbReference type="RefSeq" id="WP_002684865.1">
    <property type="nucleotide sequence ID" value="NZ_JH600070.1"/>
</dbReference>
<dbReference type="PANTHER" id="PTHR30600">
    <property type="entry name" value="CYTOCHROME C PEROXIDASE-RELATED"/>
    <property type="match status" value="1"/>
</dbReference>
<keyword evidence="1" id="KW-0812">Transmembrane</keyword>
<evidence type="ECO:0000256" key="1">
    <source>
        <dbReference type="SAM" id="Phobius"/>
    </source>
</evidence>
<dbReference type="eggNOG" id="COG2010">
    <property type="taxonomic scope" value="Bacteria"/>
</dbReference>
<dbReference type="InterPro" id="IPR036909">
    <property type="entry name" value="Cyt_c-like_dom_sf"/>
</dbReference>
<keyword evidence="3" id="KW-1185">Reference proteome</keyword>
<dbReference type="SUPFAM" id="SSF46626">
    <property type="entry name" value="Cytochrome c"/>
    <property type="match status" value="1"/>
</dbReference>
<protein>
    <recommendedName>
        <fullName evidence="4">Cytochrome c domain-containing protein</fullName>
    </recommendedName>
</protein>
<dbReference type="GO" id="GO:0004130">
    <property type="term" value="F:cytochrome-c peroxidase activity"/>
    <property type="evidence" value="ECO:0007669"/>
    <property type="project" value="TreeGrafter"/>
</dbReference>
<dbReference type="HOGENOM" id="CLU_014386_1_0_6"/>
<dbReference type="Pfam" id="PF21419">
    <property type="entry name" value="RoxA-like_Cyt-c"/>
    <property type="match status" value="1"/>
</dbReference>
<dbReference type="EMBL" id="JH600070">
    <property type="protein sequence ID" value="EIJ42168.1"/>
    <property type="molecule type" value="Genomic_DNA"/>
</dbReference>
<dbReference type="PANTHER" id="PTHR30600:SF9">
    <property type="entry name" value="BLR7738 PROTEIN"/>
    <property type="match status" value="1"/>
</dbReference>
<keyword evidence="1" id="KW-1133">Transmembrane helix</keyword>
<dbReference type="Proteomes" id="UP000005744">
    <property type="component" value="Unassembled WGS sequence"/>
</dbReference>
<dbReference type="InterPro" id="IPR051395">
    <property type="entry name" value="Cytochrome_c_Peroxidase/MauG"/>
</dbReference>
<evidence type="ECO:0000313" key="3">
    <source>
        <dbReference type="Proteomes" id="UP000005744"/>
    </source>
</evidence>
<dbReference type="GO" id="GO:0020037">
    <property type="term" value="F:heme binding"/>
    <property type="evidence" value="ECO:0007669"/>
    <property type="project" value="InterPro"/>
</dbReference>
<evidence type="ECO:0008006" key="4">
    <source>
        <dbReference type="Google" id="ProtNLM"/>
    </source>
</evidence>
<gene>
    <name evidence="2" type="ORF">BegalDRAFT_1271</name>
</gene>
<dbReference type="GO" id="GO:0009055">
    <property type="term" value="F:electron transfer activity"/>
    <property type="evidence" value="ECO:0007669"/>
    <property type="project" value="InterPro"/>
</dbReference>
<dbReference type="STRING" id="395493.BegalDRAFT_1271"/>
<dbReference type="InterPro" id="IPR047758">
    <property type="entry name" value="CytoC_perox"/>
</dbReference>
<dbReference type="AlphaFoldDB" id="I3CEX5"/>
<dbReference type="OrthoDB" id="417271at2"/>
<reference evidence="2 3" key="1">
    <citation type="submission" date="2011-11" db="EMBL/GenBank/DDBJ databases">
        <title>Improved High-Quality Draft sequence of Beggiatoa alba B18lD.</title>
        <authorList>
            <consortium name="US DOE Joint Genome Institute"/>
            <person name="Lucas S."/>
            <person name="Han J."/>
            <person name="Lapidus A."/>
            <person name="Cheng J.-F."/>
            <person name="Goodwin L."/>
            <person name="Pitluck S."/>
            <person name="Peters L."/>
            <person name="Mikhailova N."/>
            <person name="Held B."/>
            <person name="Detter J.C."/>
            <person name="Han C."/>
            <person name="Tapia R."/>
            <person name="Land M."/>
            <person name="Hauser L."/>
            <person name="Kyrpides N."/>
            <person name="Ivanova N."/>
            <person name="Pagani I."/>
            <person name="Samuel K."/>
            <person name="Teske A."/>
            <person name="Mueller J."/>
            <person name="Woyke T."/>
        </authorList>
    </citation>
    <scope>NUCLEOTIDE SEQUENCE [LARGE SCALE GENOMIC DNA]</scope>
    <source>
        <strain evidence="2 3">B18LD</strain>
    </source>
</reference>
<organism evidence="2 3">
    <name type="scientific">Beggiatoa alba B18LD</name>
    <dbReference type="NCBI Taxonomy" id="395493"/>
    <lineage>
        <taxon>Bacteria</taxon>
        <taxon>Pseudomonadati</taxon>
        <taxon>Pseudomonadota</taxon>
        <taxon>Gammaproteobacteria</taxon>
        <taxon>Thiotrichales</taxon>
        <taxon>Thiotrichaceae</taxon>
        <taxon>Beggiatoa</taxon>
    </lineage>
</organism>
<dbReference type="NCBIfam" id="NF040606">
    <property type="entry name" value="CytoC_perox"/>
    <property type="match status" value="1"/>
</dbReference>
<proteinExistence type="predicted"/>
<sequence length="632" mass="71640">MRLSCRRLFIFLILLALVIGFYWVKSWYDSKIGVPEYHPVEKTVLLEQGWTTKEIDWYHYATQGSTFFLETSWFMALEQPTPTLFVSAAPFRDKAYLSAYGFLFDDEKTTYNPDGLPVGFAIDKNYVDPITKEKMSVVGLSCAACHTGQLNYKGTGVRIEGGQSLANFTQFQNALGFAMMLTYYDPFRFDRFAKNVLGADYSSDNKATLKTKFHAQLEKIIKQGELDTKYAATVESFGRLDALNRIGNFVFGFELYEGNYRTIDAPVTFPYLWGISWFDWVQYNGSVMQPMTRNAGEALGVFAEINLKDPAKGFFSSTLNVENLYQFEKLIGGEKPFEGLKAPVWPEAIFGAIDPQKATKGAALYREKCMTCHLPPVDSDEICNAQYWTAPNKWGVRLLKLKLVNVDLLGTDSNVVYDWAKRFVETKQLGLGVVKGELGLPLTVESAVNIKYDELKLTQEQRDEYNGKRENKVRSPLCYKARPLDGVWATPPFLHNGSVPNLYQLLSPATQRATTFYTGSREFDPKYIGYNTDPLKKGFKFDTNITGNRNTGHEFRSLTKDEQAGWNGNYPYKGVLGAELTEQERWELIEYLKTLKSRDLTQQTTACPIPIEPATVANNYVEEQGAVDTCQQ</sequence>
<evidence type="ECO:0000313" key="2">
    <source>
        <dbReference type="EMBL" id="EIJ42168.1"/>
    </source>
</evidence>
<keyword evidence="1" id="KW-0472">Membrane</keyword>